<evidence type="ECO:0000259" key="18">
    <source>
        <dbReference type="Pfam" id="PF08409"/>
    </source>
</evidence>
<dbReference type="GO" id="GO:0005789">
    <property type="term" value="C:endoplasmic reticulum membrane"/>
    <property type="evidence" value="ECO:0007669"/>
    <property type="project" value="TreeGrafter"/>
</dbReference>
<evidence type="ECO:0000256" key="5">
    <source>
        <dbReference type="ARBA" id="ARBA00007882"/>
    </source>
</evidence>
<dbReference type="InterPro" id="IPR019734">
    <property type="entry name" value="TPR_rpt"/>
</dbReference>
<evidence type="ECO:0000256" key="7">
    <source>
        <dbReference type="ARBA" id="ARBA00022679"/>
    </source>
</evidence>
<sequence>QKGRLKDAVEFHREAVRLRRYAGILETLWSSSILSIITASLGLISFRLYLAGLSPPVFSTADNPTAHSTSLLTRTLTFFYLPLVNFKILLYPNLLSFDWSMDAIPRITTLLDCRNIITFTFYYILYKTIKINLQKFYVVKKISKSRFTCGQCSTTSILHTTGQSWTSSILHTPVQSWTSSIHTPVQCSPSSTFHSPVRCSSNGFIHPPGQYSTTTLHTPACRLKNNNNATTSCFCPIASPLPLDNHTSLLMCLTFLILPFLPASNLAFYVGFVVAERILYLPSIGFCLLLALGLNFFNRLHKQFLPIFISFLLITHSVRTLQRNEDWKDEESLYRSGIPVNPPKAYGNLGFVLSSYGRLQEAEDAMLKALSFRPNMADV</sequence>
<accession>A0A1B6E6T2</accession>
<dbReference type="AlphaFoldDB" id="A0A1B6E6T2"/>
<evidence type="ECO:0000256" key="14">
    <source>
        <dbReference type="ARBA" id="ARBA00045085"/>
    </source>
</evidence>
<evidence type="ECO:0000256" key="6">
    <source>
        <dbReference type="ARBA" id="ARBA00012839"/>
    </source>
</evidence>
<evidence type="ECO:0000256" key="4">
    <source>
        <dbReference type="ARBA" id="ARBA00004922"/>
    </source>
</evidence>
<proteinExistence type="inferred from homology"/>
<name>A0A1B6E6T2_9HEMI</name>
<evidence type="ECO:0000256" key="16">
    <source>
        <dbReference type="PROSITE-ProRule" id="PRU00339"/>
    </source>
</evidence>
<feature type="transmembrane region" description="Helical" evidence="17">
    <location>
        <begin position="71"/>
        <end position="91"/>
    </location>
</feature>
<reference evidence="19" key="1">
    <citation type="submission" date="2015-12" db="EMBL/GenBank/DDBJ databases">
        <title>De novo transcriptome assembly of four potential Pierce s Disease insect vectors from Arizona vineyards.</title>
        <authorList>
            <person name="Tassone E.E."/>
        </authorList>
    </citation>
    <scope>NUCLEOTIDE SEQUENCE</scope>
</reference>
<organism evidence="19">
    <name type="scientific">Clastoptera arizonana</name>
    <name type="common">Arizona spittle bug</name>
    <dbReference type="NCBI Taxonomy" id="38151"/>
    <lineage>
        <taxon>Eukaryota</taxon>
        <taxon>Metazoa</taxon>
        <taxon>Ecdysozoa</taxon>
        <taxon>Arthropoda</taxon>
        <taxon>Hexapoda</taxon>
        <taxon>Insecta</taxon>
        <taxon>Pterygota</taxon>
        <taxon>Neoptera</taxon>
        <taxon>Paraneoptera</taxon>
        <taxon>Hemiptera</taxon>
        <taxon>Auchenorrhyncha</taxon>
        <taxon>Cercopoidea</taxon>
        <taxon>Clastopteridae</taxon>
        <taxon>Clastoptera</taxon>
    </lineage>
</organism>
<feature type="transmembrane region" description="Helical" evidence="17">
    <location>
        <begin position="28"/>
        <end position="50"/>
    </location>
</feature>
<keyword evidence="12 17" id="KW-1133">Transmembrane helix</keyword>
<dbReference type="InterPro" id="IPR011990">
    <property type="entry name" value="TPR-like_helical_dom_sf"/>
</dbReference>
<comment type="subcellular location">
    <subcellularLocation>
        <location evidence="3">Endoplasmic reticulum</location>
    </subcellularLocation>
    <subcellularLocation>
        <location evidence="2">Membrane</location>
        <topology evidence="2">Multi-pass membrane protein</topology>
    </subcellularLocation>
</comment>
<feature type="non-terminal residue" evidence="19">
    <location>
        <position position="1"/>
    </location>
</feature>
<evidence type="ECO:0000256" key="2">
    <source>
        <dbReference type="ARBA" id="ARBA00004141"/>
    </source>
</evidence>
<comment type="catalytic activity">
    <reaction evidence="14">
        <text>a di-trans,poly-cis-dolichyl beta-D-mannosyl phosphate + L-threonyl-[protein] = 3-O-(alpha-D-mannosyl)-L-threonyl-[protein] + a di-trans,poly-cis-dolichyl phosphate + H(+)</text>
        <dbReference type="Rhea" id="RHEA:53396"/>
        <dbReference type="Rhea" id="RHEA-COMP:11060"/>
        <dbReference type="Rhea" id="RHEA-COMP:13547"/>
        <dbReference type="Rhea" id="RHEA-COMP:19498"/>
        <dbReference type="Rhea" id="RHEA-COMP:19501"/>
        <dbReference type="ChEBI" id="CHEBI:15378"/>
        <dbReference type="ChEBI" id="CHEBI:30013"/>
        <dbReference type="ChEBI" id="CHEBI:57683"/>
        <dbReference type="ChEBI" id="CHEBI:58211"/>
        <dbReference type="ChEBI" id="CHEBI:137323"/>
        <dbReference type="EC" id="2.4.1.109"/>
    </reaction>
</comment>
<evidence type="ECO:0000256" key="13">
    <source>
        <dbReference type="ARBA" id="ARBA00023136"/>
    </source>
</evidence>
<feature type="repeat" description="TPR" evidence="16">
    <location>
        <begin position="343"/>
        <end position="376"/>
    </location>
</feature>
<dbReference type="GO" id="GO:0004169">
    <property type="term" value="F:dolichyl-phosphate-mannose-protein mannosyltransferase activity"/>
    <property type="evidence" value="ECO:0007669"/>
    <property type="project" value="UniProtKB-EC"/>
</dbReference>
<evidence type="ECO:0000256" key="3">
    <source>
        <dbReference type="ARBA" id="ARBA00004240"/>
    </source>
</evidence>
<dbReference type="InterPro" id="IPR052384">
    <property type="entry name" value="TMTC_O-mannosyltransferase"/>
</dbReference>
<dbReference type="EC" id="2.4.1.109" evidence="6"/>
<keyword evidence="13 17" id="KW-0472">Membrane</keyword>
<protein>
    <recommendedName>
        <fullName evidence="6">dolichyl-phosphate-mannose--protein mannosyltransferase</fullName>
        <ecNumber evidence="6">2.4.1.109</ecNumber>
    </recommendedName>
</protein>
<comment type="similarity">
    <text evidence="5">Belongs to the TMTC family.</text>
</comment>
<evidence type="ECO:0000256" key="11">
    <source>
        <dbReference type="ARBA" id="ARBA00022824"/>
    </source>
</evidence>
<dbReference type="Pfam" id="PF08409">
    <property type="entry name" value="TMTC_DUF1736"/>
    <property type="match status" value="1"/>
</dbReference>
<keyword evidence="10 16" id="KW-0802">TPR repeat</keyword>
<evidence type="ECO:0000256" key="10">
    <source>
        <dbReference type="ARBA" id="ARBA00022803"/>
    </source>
</evidence>
<dbReference type="Gene3D" id="1.25.40.10">
    <property type="entry name" value="Tetratricopeptide repeat domain"/>
    <property type="match status" value="1"/>
</dbReference>
<comment type="function">
    <text evidence="1">Transfers mannosyl residues to the hydroxyl group of serine or threonine residues.</text>
</comment>
<dbReference type="UniPathway" id="UPA00378"/>
<keyword evidence="7" id="KW-0808">Transferase</keyword>
<evidence type="ECO:0000313" key="19">
    <source>
        <dbReference type="EMBL" id="JAS33607.1"/>
    </source>
</evidence>
<evidence type="ECO:0000256" key="12">
    <source>
        <dbReference type="ARBA" id="ARBA00022989"/>
    </source>
</evidence>
<feature type="non-terminal residue" evidence="19">
    <location>
        <position position="379"/>
    </location>
</feature>
<feature type="domain" description="DUF1736" evidence="18">
    <location>
        <begin position="54"/>
        <end position="125"/>
    </location>
</feature>
<comment type="catalytic activity">
    <reaction evidence="15">
        <text>a di-trans,poly-cis-dolichyl beta-D-mannosyl phosphate + L-seryl-[protein] = 3-O-(alpha-D-mannosyl)-L-seryl-[protein] + a di-trans,poly-cis-dolichyl phosphate + H(+)</text>
        <dbReference type="Rhea" id="RHEA:17377"/>
        <dbReference type="Rhea" id="RHEA-COMP:9863"/>
        <dbReference type="Rhea" id="RHEA-COMP:13546"/>
        <dbReference type="Rhea" id="RHEA-COMP:19498"/>
        <dbReference type="Rhea" id="RHEA-COMP:19501"/>
        <dbReference type="ChEBI" id="CHEBI:15378"/>
        <dbReference type="ChEBI" id="CHEBI:29999"/>
        <dbReference type="ChEBI" id="CHEBI:57683"/>
        <dbReference type="ChEBI" id="CHEBI:58211"/>
        <dbReference type="ChEBI" id="CHEBI:137321"/>
        <dbReference type="EC" id="2.4.1.109"/>
    </reaction>
</comment>
<dbReference type="PROSITE" id="PS50005">
    <property type="entry name" value="TPR"/>
    <property type="match status" value="1"/>
</dbReference>
<comment type="pathway">
    <text evidence="4">Protein modification; protein glycosylation.</text>
</comment>
<evidence type="ECO:0000256" key="1">
    <source>
        <dbReference type="ARBA" id="ARBA00003582"/>
    </source>
</evidence>
<dbReference type="SUPFAM" id="SSF48452">
    <property type="entry name" value="TPR-like"/>
    <property type="match status" value="1"/>
</dbReference>
<feature type="transmembrane region" description="Helical" evidence="17">
    <location>
        <begin position="249"/>
        <end position="272"/>
    </location>
</feature>
<evidence type="ECO:0000256" key="9">
    <source>
        <dbReference type="ARBA" id="ARBA00022737"/>
    </source>
</evidence>
<evidence type="ECO:0000256" key="17">
    <source>
        <dbReference type="SAM" id="Phobius"/>
    </source>
</evidence>
<feature type="transmembrane region" description="Helical" evidence="17">
    <location>
        <begin position="278"/>
        <end position="297"/>
    </location>
</feature>
<dbReference type="InterPro" id="IPR013618">
    <property type="entry name" value="TMTC_DUF1736"/>
</dbReference>
<keyword evidence="8 17" id="KW-0812">Transmembrane</keyword>
<dbReference type="EMBL" id="GEDC01003691">
    <property type="protein sequence ID" value="JAS33607.1"/>
    <property type="molecule type" value="Transcribed_RNA"/>
</dbReference>
<keyword evidence="11" id="KW-0256">Endoplasmic reticulum</keyword>
<keyword evidence="9" id="KW-0677">Repeat</keyword>
<evidence type="ECO:0000256" key="8">
    <source>
        <dbReference type="ARBA" id="ARBA00022692"/>
    </source>
</evidence>
<gene>
    <name evidence="19" type="ORF">g.44904</name>
</gene>
<dbReference type="PANTHER" id="PTHR44216:SF3">
    <property type="entry name" value="PROTEIN O-MANNOSYL-TRANSFERASE TMTC2"/>
    <property type="match status" value="1"/>
</dbReference>
<evidence type="ECO:0000256" key="15">
    <source>
        <dbReference type="ARBA" id="ARBA00045102"/>
    </source>
</evidence>
<dbReference type="PANTHER" id="PTHR44216">
    <property type="entry name" value="PROTEIN O-MANNOSYL-TRANSFERASE TMTC2"/>
    <property type="match status" value="1"/>
</dbReference>